<keyword evidence="1" id="KW-0472">Membrane</keyword>
<proteinExistence type="predicted"/>
<reference evidence="3" key="1">
    <citation type="submission" date="2016-10" db="EMBL/GenBank/DDBJ databases">
        <authorList>
            <person name="Varghese N."/>
            <person name="Submissions S."/>
        </authorList>
    </citation>
    <scope>NUCLEOTIDE SEQUENCE [LARGE SCALE GENOMIC DNA]</scope>
    <source>
        <strain evidence="3">DSM 44771</strain>
    </source>
</reference>
<protein>
    <recommendedName>
        <fullName evidence="4">VIT family protein</fullName>
    </recommendedName>
</protein>
<feature type="transmembrane region" description="Helical" evidence="1">
    <location>
        <begin position="149"/>
        <end position="168"/>
    </location>
</feature>
<organism evidence="2 3">
    <name type="scientific">Saccharopolyspora flava</name>
    <dbReference type="NCBI Taxonomy" id="95161"/>
    <lineage>
        <taxon>Bacteria</taxon>
        <taxon>Bacillati</taxon>
        <taxon>Actinomycetota</taxon>
        <taxon>Actinomycetes</taxon>
        <taxon>Pseudonocardiales</taxon>
        <taxon>Pseudonocardiaceae</taxon>
        <taxon>Saccharopolyspora</taxon>
    </lineage>
</organism>
<evidence type="ECO:0000313" key="2">
    <source>
        <dbReference type="EMBL" id="SFT08524.1"/>
    </source>
</evidence>
<gene>
    <name evidence="2" type="ORF">SAMN05660874_05589</name>
</gene>
<name>A0A1I6V4F4_9PSEU</name>
<feature type="transmembrane region" description="Helical" evidence="1">
    <location>
        <begin position="90"/>
        <end position="111"/>
    </location>
</feature>
<dbReference type="STRING" id="95161.SAMN05660874_05589"/>
<dbReference type="AlphaFoldDB" id="A0A1I6V4F4"/>
<dbReference type="RefSeq" id="WP_093424122.1">
    <property type="nucleotide sequence ID" value="NZ_FOZX01000015.1"/>
</dbReference>
<evidence type="ECO:0000256" key="1">
    <source>
        <dbReference type="SAM" id="Phobius"/>
    </source>
</evidence>
<keyword evidence="1" id="KW-0812">Transmembrane</keyword>
<keyword evidence="3" id="KW-1185">Reference proteome</keyword>
<sequence length="170" mass="18080">MTAARRSTLAPEQIASLLRERIYGGIACLSTLLVLLRHLDESPSAWSAFLDVAVTNGSLWAASLFADYLAHLTAHGKGPRGAELLHALRASGQILEAAIAPLLLVLLAALGVLPLHIALWTAVGLSVGALGLFALLAARRTRLPWWKRILIVLVLLALGILVVGIKILSH</sequence>
<dbReference type="EMBL" id="FOZX01000015">
    <property type="protein sequence ID" value="SFT08524.1"/>
    <property type="molecule type" value="Genomic_DNA"/>
</dbReference>
<keyword evidence="1" id="KW-1133">Transmembrane helix</keyword>
<evidence type="ECO:0000313" key="3">
    <source>
        <dbReference type="Proteomes" id="UP000198852"/>
    </source>
</evidence>
<accession>A0A1I6V4F4</accession>
<evidence type="ECO:0008006" key="4">
    <source>
        <dbReference type="Google" id="ProtNLM"/>
    </source>
</evidence>
<feature type="transmembrane region" description="Helical" evidence="1">
    <location>
        <begin position="117"/>
        <end position="137"/>
    </location>
</feature>
<dbReference type="OrthoDB" id="4775109at2"/>
<dbReference type="Proteomes" id="UP000198852">
    <property type="component" value="Unassembled WGS sequence"/>
</dbReference>